<protein>
    <submittedName>
        <fullName evidence="3">NADP-dependent aldehyde dehydrogenase</fullName>
    </submittedName>
</protein>
<dbReference type="SUPFAM" id="SSF53720">
    <property type="entry name" value="ALDH-like"/>
    <property type="match status" value="1"/>
</dbReference>
<evidence type="ECO:0000313" key="3">
    <source>
        <dbReference type="EMBL" id="TDN86925.1"/>
    </source>
</evidence>
<keyword evidence="1" id="KW-0560">Oxidoreductase</keyword>
<evidence type="ECO:0000256" key="1">
    <source>
        <dbReference type="ARBA" id="ARBA00023002"/>
    </source>
</evidence>
<comment type="caution">
    <text evidence="3">The sequence shown here is derived from an EMBL/GenBank/DDBJ whole genome shotgun (WGS) entry which is preliminary data.</text>
</comment>
<dbReference type="Gene3D" id="3.40.605.10">
    <property type="entry name" value="Aldehyde Dehydrogenase, Chain A, domain 1"/>
    <property type="match status" value="1"/>
</dbReference>
<dbReference type="AlphaFoldDB" id="A0A4R6G0E5"/>
<sequence length="521" mass="54774">MDGSFLIGSKSETANDTFRAMNPATDKALDTDFAISTTDHVAEACKLADAAFDSFRELDPEERAKFLEAVAEEIEATEGLVERAMAESGLPEARLTGERGRTCGQLRLFAKLLRQGRWENVVVDNAMPDRQPLPRADLRQRRIAVGPVAVFGASNFPLAFSVAGGDTASAFAAGCPVVCKGHPAHPGTSVLVGKAIQKAVQKCGLHEGVFSLIQGPANELGQALVEDPRIKAVGFTGSRGGGLALMKLAQSRPEPIPVYAEMSAVNPVLLFPEALKARGEALGKAYVGSLTMGSGQFCTNPGVVLAVDGPDLDAFAQTAADALAEAQPQVMLTSAIHANYDKGVEMLSSQSDVDTLARGAEGSGCNRGRAALFAASGKTFLANPKLAEEVFGAASIIVKCADMAELRQVLDQMEGQLTITFQMDDGDAEAAKAVLPIAERKAGRILANGWPTGVEVSYAMVHGGPFPATSDPRSTSVGTAAIERYLRPVCYQDLPESILPKAVKRGNPLGLPRIVDGEVEA</sequence>
<dbReference type="CDD" id="cd07129">
    <property type="entry name" value="ALDH_KGSADH"/>
    <property type="match status" value="1"/>
</dbReference>
<evidence type="ECO:0000259" key="2">
    <source>
        <dbReference type="Pfam" id="PF00171"/>
    </source>
</evidence>
<dbReference type="Proteomes" id="UP000295493">
    <property type="component" value="Unassembled WGS sequence"/>
</dbReference>
<dbReference type="PANTHER" id="PTHR43353:SF3">
    <property type="entry name" value="ALDEHYDE DEHYDROGENASE-RELATED"/>
    <property type="match status" value="1"/>
</dbReference>
<proteinExistence type="predicted"/>
<dbReference type="InterPro" id="IPR016163">
    <property type="entry name" value="Ald_DH_C"/>
</dbReference>
<dbReference type="Gene3D" id="3.40.309.10">
    <property type="entry name" value="Aldehyde Dehydrogenase, Chain A, domain 2"/>
    <property type="match status" value="1"/>
</dbReference>
<keyword evidence="4" id="KW-1185">Reference proteome</keyword>
<dbReference type="InterPro" id="IPR044151">
    <property type="entry name" value="ALDH_KGSADH"/>
</dbReference>
<reference evidence="3 4" key="1">
    <citation type="submission" date="2019-03" db="EMBL/GenBank/DDBJ databases">
        <title>Genomic Encyclopedia of Type Strains, Phase IV (KMG-IV): sequencing the most valuable type-strain genomes for metagenomic binning, comparative biology and taxonomic classification.</title>
        <authorList>
            <person name="Goeker M."/>
        </authorList>
    </citation>
    <scope>NUCLEOTIDE SEQUENCE [LARGE SCALE GENOMIC DNA]</scope>
    <source>
        <strain evidence="3 4">DSM 25059</strain>
    </source>
</reference>
<dbReference type="Pfam" id="PF00171">
    <property type="entry name" value="Aldedh"/>
    <property type="match status" value="1"/>
</dbReference>
<gene>
    <name evidence="3" type="ORF">EV664_101503</name>
</gene>
<dbReference type="GO" id="GO:0016620">
    <property type="term" value="F:oxidoreductase activity, acting on the aldehyde or oxo group of donors, NAD or NADP as acceptor"/>
    <property type="evidence" value="ECO:0007669"/>
    <property type="project" value="InterPro"/>
</dbReference>
<dbReference type="InterPro" id="IPR015590">
    <property type="entry name" value="Aldehyde_DH_dom"/>
</dbReference>
<dbReference type="EMBL" id="SNWD01000001">
    <property type="protein sequence ID" value="TDN86925.1"/>
    <property type="molecule type" value="Genomic_DNA"/>
</dbReference>
<dbReference type="InterPro" id="IPR016161">
    <property type="entry name" value="Ald_DH/histidinol_DH"/>
</dbReference>
<organism evidence="3 4">
    <name type="scientific">Stakelama pacifica</name>
    <dbReference type="NCBI Taxonomy" id="517720"/>
    <lineage>
        <taxon>Bacteria</taxon>
        <taxon>Pseudomonadati</taxon>
        <taxon>Pseudomonadota</taxon>
        <taxon>Alphaproteobacteria</taxon>
        <taxon>Sphingomonadales</taxon>
        <taxon>Sphingomonadaceae</taxon>
        <taxon>Stakelama</taxon>
    </lineage>
</organism>
<dbReference type="InterPro" id="IPR016162">
    <property type="entry name" value="Ald_DH_N"/>
</dbReference>
<feature type="domain" description="Aldehyde dehydrogenase" evidence="2">
    <location>
        <begin position="15"/>
        <end position="418"/>
    </location>
</feature>
<accession>A0A4R6G0E5</accession>
<evidence type="ECO:0000313" key="4">
    <source>
        <dbReference type="Proteomes" id="UP000295493"/>
    </source>
</evidence>
<dbReference type="InterPro" id="IPR050740">
    <property type="entry name" value="Aldehyde_DH_Superfamily"/>
</dbReference>
<name>A0A4R6G0E5_9SPHN</name>
<dbReference type="PANTHER" id="PTHR43353">
    <property type="entry name" value="SUCCINATE-SEMIALDEHYDE DEHYDROGENASE, MITOCHONDRIAL"/>
    <property type="match status" value="1"/>
</dbReference>
<dbReference type="OrthoDB" id="9770537at2"/>